<protein>
    <submittedName>
        <fullName evidence="1">MepB domain containing protein</fullName>
    </submittedName>
</protein>
<dbReference type="KEGG" id="mass:CR152_15420"/>
<evidence type="ECO:0000313" key="2">
    <source>
        <dbReference type="Proteomes" id="UP000229897"/>
    </source>
</evidence>
<dbReference type="AlphaFoldDB" id="A0A2D2DLB8"/>
<organism evidence="1 2">
    <name type="scientific">Massilia violaceinigra</name>
    <dbReference type="NCBI Taxonomy" id="2045208"/>
    <lineage>
        <taxon>Bacteria</taxon>
        <taxon>Pseudomonadati</taxon>
        <taxon>Pseudomonadota</taxon>
        <taxon>Betaproteobacteria</taxon>
        <taxon>Burkholderiales</taxon>
        <taxon>Oxalobacteraceae</taxon>
        <taxon>Telluria group</taxon>
        <taxon>Massilia</taxon>
    </lineage>
</organism>
<dbReference type="EMBL" id="CP024608">
    <property type="protein sequence ID" value="ATQ75762.1"/>
    <property type="molecule type" value="Genomic_DNA"/>
</dbReference>
<keyword evidence="2" id="KW-1185">Reference proteome</keyword>
<dbReference type="OrthoDB" id="4954833at2"/>
<dbReference type="InterPro" id="IPR011235">
    <property type="entry name" value="MepB-like"/>
</dbReference>
<proteinExistence type="predicted"/>
<reference evidence="1" key="1">
    <citation type="submission" date="2017-10" db="EMBL/GenBank/DDBJ databases">
        <title>Massilia psychrophilum sp. nov., a novel purple-pigmented bacterium isolated from Tianshan glacier, Xinjiang Municipality, China.</title>
        <authorList>
            <person name="Wang H."/>
        </authorList>
    </citation>
    <scope>NUCLEOTIDE SEQUENCE [LARGE SCALE GENOMIC DNA]</scope>
    <source>
        <strain evidence="1">B2</strain>
    </source>
</reference>
<name>A0A2D2DLB8_9BURK</name>
<dbReference type="Gene3D" id="3.40.1350.140">
    <property type="entry name" value="MepB-like"/>
    <property type="match status" value="1"/>
</dbReference>
<dbReference type="RefSeq" id="WP_099875794.1">
    <property type="nucleotide sequence ID" value="NZ_CP024608.1"/>
</dbReference>
<accession>A0A2D2DLB8</accession>
<dbReference type="PIRSF" id="PIRSF032285">
    <property type="entry name" value="UCP032285"/>
    <property type="match status" value="1"/>
</dbReference>
<sequence length="168" mass="18777">MTIKENPFHPDLRVLQRAYDTHGMAWTAPRHEAESAEYAASSFAVEGMQVRFRVAKITPTKVGQFVTLWKRIGSGPIQPFDETDPVDLFVVSTREGDQFGQFVFPKAVLATRDIVARAGQGGKRAIRVYPPWVLTASKQAQATQRWQLQYFLPDGADAAAVRKLYGPL</sequence>
<dbReference type="InterPro" id="IPR038231">
    <property type="entry name" value="MepB-like_sf"/>
</dbReference>
<gene>
    <name evidence="1" type="ORF">CR152_15420</name>
</gene>
<dbReference type="Pfam" id="PF08877">
    <property type="entry name" value="MepB-like"/>
    <property type="match status" value="1"/>
</dbReference>
<evidence type="ECO:0000313" key="1">
    <source>
        <dbReference type="EMBL" id="ATQ75762.1"/>
    </source>
</evidence>
<dbReference type="Proteomes" id="UP000229897">
    <property type="component" value="Chromosome"/>
</dbReference>